<dbReference type="Proteomes" id="UP000019248">
    <property type="component" value="Unassembled WGS sequence"/>
</dbReference>
<dbReference type="PATRIC" id="fig|1265816.5.peg.3327"/>
<keyword evidence="2" id="KW-1185">Reference proteome</keyword>
<proteinExistence type="predicted"/>
<dbReference type="AlphaFoldDB" id="W7D349"/>
<dbReference type="SUPFAM" id="SSF53756">
    <property type="entry name" value="UDP-Glycosyltransferase/glycogen phosphorylase"/>
    <property type="match status" value="1"/>
</dbReference>
<organism evidence="1 2">
    <name type="scientific">Listeria riparia FSL S10-1204</name>
    <dbReference type="NCBI Taxonomy" id="1265816"/>
    <lineage>
        <taxon>Bacteria</taxon>
        <taxon>Bacillati</taxon>
        <taxon>Bacillota</taxon>
        <taxon>Bacilli</taxon>
        <taxon>Bacillales</taxon>
        <taxon>Listeriaceae</taxon>
        <taxon>Listeria</taxon>
    </lineage>
</organism>
<sequence length="132" mass="15220">AEREYYEAVFARIQAAPWKDHVVFDKHGNDVHEWLQKIGYLLSTSESESFHTVLMEGMAAGTTPCLLSWPGVDTVYPEYSIFQSPEAIVEFIQHNTLTKKNQQMYQAYAYQYFNKAKICREIEALLVATFEG</sequence>
<dbReference type="EMBL" id="AODL01000049">
    <property type="protein sequence ID" value="EUJ42276.1"/>
    <property type="molecule type" value="Genomic_DNA"/>
</dbReference>
<dbReference type="GO" id="GO:0016740">
    <property type="term" value="F:transferase activity"/>
    <property type="evidence" value="ECO:0007669"/>
    <property type="project" value="UniProtKB-KW"/>
</dbReference>
<protein>
    <submittedName>
        <fullName evidence="1">Group 1 glycosyl transferase</fullName>
    </submittedName>
</protein>
<feature type="non-terminal residue" evidence="1">
    <location>
        <position position="1"/>
    </location>
</feature>
<name>W7D349_9LIST</name>
<dbReference type="RefSeq" id="WP_036102587.1">
    <property type="nucleotide sequence ID" value="NZ_AODL01000049.1"/>
</dbReference>
<dbReference type="Gene3D" id="3.40.50.2000">
    <property type="entry name" value="Glycogen Phosphorylase B"/>
    <property type="match status" value="1"/>
</dbReference>
<accession>W7D349</accession>
<reference evidence="1 2" key="1">
    <citation type="journal article" date="2014" name="Int. J. Syst. Evol. Microbiol.">
        <title>Listeria floridensis sp. nov., Listeria aquatica sp. nov., Listeria cornellensis sp. nov., Listeria riparia sp. nov. and Listeria grandensis sp. nov., from agricultural and natural environments.</title>
        <authorList>
            <person name="den Bakker H.C."/>
            <person name="Warchocki S."/>
            <person name="Wright E.M."/>
            <person name="Allred A.F."/>
            <person name="Ahlstrom C."/>
            <person name="Manuel C.S."/>
            <person name="Stasiewicz M.J."/>
            <person name="Burrell A."/>
            <person name="Roof S."/>
            <person name="Strawn L."/>
            <person name="Fortes E.D."/>
            <person name="Nightingale K.K."/>
            <person name="Kephart D."/>
            <person name="Wiedmann M."/>
        </authorList>
    </citation>
    <scope>NUCLEOTIDE SEQUENCE [LARGE SCALE GENOMIC DNA]</scope>
    <source>
        <strain evidence="1 2">FSL S10-1204</strain>
    </source>
</reference>
<gene>
    <name evidence="1" type="ORF">PRIP_16862</name>
</gene>
<comment type="caution">
    <text evidence="1">The sequence shown here is derived from an EMBL/GenBank/DDBJ whole genome shotgun (WGS) entry which is preliminary data.</text>
</comment>
<evidence type="ECO:0000313" key="2">
    <source>
        <dbReference type="Proteomes" id="UP000019248"/>
    </source>
</evidence>
<evidence type="ECO:0000313" key="1">
    <source>
        <dbReference type="EMBL" id="EUJ42276.1"/>
    </source>
</evidence>
<keyword evidence="1" id="KW-0808">Transferase</keyword>